<dbReference type="GO" id="GO:0043953">
    <property type="term" value="P:protein transport by the Tat complex"/>
    <property type="evidence" value="ECO:0007669"/>
    <property type="project" value="TreeGrafter"/>
</dbReference>
<evidence type="ECO:0000256" key="3">
    <source>
        <dbReference type="ARBA" id="ARBA00022989"/>
    </source>
</evidence>
<dbReference type="InterPro" id="IPR002033">
    <property type="entry name" value="TatC"/>
</dbReference>
<evidence type="ECO:0000256" key="1">
    <source>
        <dbReference type="ARBA" id="ARBA00004141"/>
    </source>
</evidence>
<evidence type="ECO:0000256" key="4">
    <source>
        <dbReference type="ARBA" id="ARBA00023136"/>
    </source>
</evidence>
<dbReference type="EMBL" id="MLJW01000016">
    <property type="protein sequence ID" value="OIR12717.1"/>
    <property type="molecule type" value="Genomic_DNA"/>
</dbReference>
<keyword evidence="2 5" id="KW-0812">Transmembrane</keyword>
<comment type="subcellular location">
    <subcellularLocation>
        <location evidence="1">Membrane</location>
        <topology evidence="1">Multi-pass membrane protein</topology>
    </subcellularLocation>
</comment>
<organism evidence="6">
    <name type="scientific">mine drainage metagenome</name>
    <dbReference type="NCBI Taxonomy" id="410659"/>
    <lineage>
        <taxon>unclassified sequences</taxon>
        <taxon>metagenomes</taxon>
        <taxon>ecological metagenomes</taxon>
    </lineage>
</organism>
<feature type="transmembrane region" description="Helical" evidence="5">
    <location>
        <begin position="186"/>
        <end position="212"/>
    </location>
</feature>
<dbReference type="HAMAP" id="MF_00902">
    <property type="entry name" value="TatC"/>
    <property type="match status" value="1"/>
</dbReference>
<dbReference type="NCBIfam" id="TIGR00945">
    <property type="entry name" value="tatC"/>
    <property type="match status" value="1"/>
</dbReference>
<keyword evidence="4 5" id="KW-0472">Membrane</keyword>
<feature type="transmembrane region" description="Helical" evidence="5">
    <location>
        <begin position="100"/>
        <end position="121"/>
    </location>
</feature>
<evidence type="ECO:0000313" key="6">
    <source>
        <dbReference type="EMBL" id="OIR12717.1"/>
    </source>
</evidence>
<comment type="caution">
    <text evidence="6">The sequence shown here is derived from an EMBL/GenBank/DDBJ whole genome shotgun (WGS) entry which is preliminary data.</text>
</comment>
<dbReference type="PANTHER" id="PTHR30371">
    <property type="entry name" value="SEC-INDEPENDENT PROTEIN TRANSLOCASE PROTEIN TATC"/>
    <property type="match status" value="1"/>
</dbReference>
<evidence type="ECO:0000256" key="5">
    <source>
        <dbReference type="SAM" id="Phobius"/>
    </source>
</evidence>
<name>A0A1J5T8V4_9ZZZZ</name>
<protein>
    <submittedName>
        <fullName evidence="6">Sec-independent protein translocase protein TatCy</fullName>
    </submittedName>
</protein>
<feature type="transmembrane region" description="Helical" evidence="5">
    <location>
        <begin position="29"/>
        <end position="51"/>
    </location>
</feature>
<dbReference type="GO" id="GO:0065002">
    <property type="term" value="P:intracellular protein transmembrane transport"/>
    <property type="evidence" value="ECO:0007669"/>
    <property type="project" value="TreeGrafter"/>
</dbReference>
<proteinExistence type="inferred from homology"/>
<dbReference type="GO" id="GO:0009977">
    <property type="term" value="F:proton motive force dependent protein transmembrane transporter activity"/>
    <property type="evidence" value="ECO:0007669"/>
    <property type="project" value="TreeGrafter"/>
</dbReference>
<evidence type="ECO:0000256" key="2">
    <source>
        <dbReference type="ARBA" id="ARBA00022692"/>
    </source>
</evidence>
<feature type="transmembrane region" description="Helical" evidence="5">
    <location>
        <begin position="142"/>
        <end position="166"/>
    </location>
</feature>
<dbReference type="Pfam" id="PF00902">
    <property type="entry name" value="TatC"/>
    <property type="match status" value="1"/>
</dbReference>
<sequence>MKLFNRNSEDGSKAEMSFIQHLDELRAHLFRSAFAVVIGAIVVGVFNNFIIKKILMGPTHKDFPTYGILCNLSQHLGLGSKLCMEQINVKMQSNTVAGQFGVFFNIIIIGGFILAFPYVFWQFWKFIKPALTKKELQNTRGVIFWVSLLFFLGTLFGYFVIAPYTINFFSNFSLDDTIENKWTIASYFNTIVPIIMGAGLAFQLPLVMFFLAKIGVVSASFLRKYRKHAIVIMLVLSGIITPPDMLSQIICTIPLILLYEISILLCVKVEKKQKAEETSEWS</sequence>
<dbReference type="PANTHER" id="PTHR30371:SF0">
    <property type="entry name" value="SEC-INDEPENDENT PROTEIN TRANSLOCASE PROTEIN TATC, CHLOROPLASTIC-RELATED"/>
    <property type="match status" value="1"/>
</dbReference>
<feature type="transmembrane region" description="Helical" evidence="5">
    <location>
        <begin position="246"/>
        <end position="267"/>
    </location>
</feature>
<reference evidence="6" key="1">
    <citation type="submission" date="2016-10" db="EMBL/GenBank/DDBJ databases">
        <title>Sequence of Gallionella enrichment culture.</title>
        <authorList>
            <person name="Poehlein A."/>
            <person name="Muehling M."/>
            <person name="Daniel R."/>
        </authorList>
    </citation>
    <scope>NUCLEOTIDE SEQUENCE</scope>
</reference>
<accession>A0A1J5T8V4</accession>
<keyword evidence="3 5" id="KW-1133">Transmembrane helix</keyword>
<dbReference type="PRINTS" id="PR01840">
    <property type="entry name" value="TATCFAMILY"/>
</dbReference>
<dbReference type="GO" id="GO:0033281">
    <property type="term" value="C:TAT protein transport complex"/>
    <property type="evidence" value="ECO:0007669"/>
    <property type="project" value="TreeGrafter"/>
</dbReference>
<dbReference type="AlphaFoldDB" id="A0A1J5T8V4"/>
<gene>
    <name evidence="6" type="primary">tatC2_1</name>
    <name evidence="6" type="ORF">GALL_57840</name>
</gene>